<dbReference type="SMART" id="SM00698">
    <property type="entry name" value="MORN"/>
    <property type="match status" value="8"/>
</dbReference>
<evidence type="ECO:0000313" key="3">
    <source>
        <dbReference type="Proteomes" id="UP000683925"/>
    </source>
</evidence>
<dbReference type="OrthoDB" id="48314at2759"/>
<reference evidence="2" key="1">
    <citation type="submission" date="2021-01" db="EMBL/GenBank/DDBJ databases">
        <authorList>
            <consortium name="Genoscope - CEA"/>
            <person name="William W."/>
        </authorList>
    </citation>
    <scope>NUCLEOTIDE SEQUENCE</scope>
</reference>
<evidence type="ECO:0000256" key="1">
    <source>
        <dbReference type="ARBA" id="ARBA00022737"/>
    </source>
</evidence>
<keyword evidence="3" id="KW-1185">Reference proteome</keyword>
<name>A0A8S1T6N5_PAROT</name>
<evidence type="ECO:0000313" key="2">
    <source>
        <dbReference type="EMBL" id="CAD8149521.1"/>
    </source>
</evidence>
<sequence length="445" mass="51504">MQQRNDLLIEQQVQQNMNINPTIASISIPDDKPLSPISVVKPQQNIHIYNKDYEGKILMLKRLANYQEQDYPNGTFYGQMMNGKKHGQGLMLLQGRVCEGIWQNDRKHGHCKEIFDTGETFEGEYQNGKPQGKGVYIRNNESYDGQWVNGFKHGHGIWKMGNDFYEGEWKFGKIDGYGVYIQNNNKYTGSFRNNLKHGHGIENFANGDLYNGQFCNGKPEGQGTYIWNNGAEYRGMFKNGVRHGKGVWSKWDPLKEGHYRYEGMFENDKKHGQGVFTWPSGNYYIGAFVNDYRHGYGEMFWKDQYYKGYWERGMQHGDGELCKNGVIKKGRFENNVLTNHRSNSMWESGESNFKLAANLNQTFSHGMSGSSQRNRYMPAIGRKPKLIMRKGDKTIILDNLIINDIPIENDPDFLTICPEPVQQKKFKPKMNCSQLLKQHFSTLRK</sequence>
<dbReference type="AlphaFoldDB" id="A0A8S1T6N5"/>
<dbReference type="InterPro" id="IPR003409">
    <property type="entry name" value="MORN"/>
</dbReference>
<dbReference type="EMBL" id="CAJJDP010000022">
    <property type="protein sequence ID" value="CAD8149521.1"/>
    <property type="molecule type" value="Genomic_DNA"/>
</dbReference>
<proteinExistence type="predicted"/>
<keyword evidence="1" id="KW-0677">Repeat</keyword>
<gene>
    <name evidence="2" type="ORF">POCTA_138.1.T0220272</name>
</gene>
<dbReference type="PANTHER" id="PTHR23084:SF263">
    <property type="entry name" value="MORN REPEAT-CONTAINING PROTEIN 1"/>
    <property type="match status" value="1"/>
</dbReference>
<dbReference type="PANTHER" id="PTHR23084">
    <property type="entry name" value="PHOSPHATIDYLINOSITOL-4-PHOSPHATE 5-KINASE RELATED"/>
    <property type="match status" value="1"/>
</dbReference>
<dbReference type="Proteomes" id="UP000683925">
    <property type="component" value="Unassembled WGS sequence"/>
</dbReference>
<evidence type="ECO:0008006" key="4">
    <source>
        <dbReference type="Google" id="ProtNLM"/>
    </source>
</evidence>
<dbReference type="OMA" id="NMNINPT"/>
<comment type="caution">
    <text evidence="2">The sequence shown here is derived from an EMBL/GenBank/DDBJ whole genome shotgun (WGS) entry which is preliminary data.</text>
</comment>
<dbReference type="Pfam" id="PF02493">
    <property type="entry name" value="MORN"/>
    <property type="match status" value="11"/>
</dbReference>
<accession>A0A8S1T6N5</accession>
<organism evidence="2 3">
    <name type="scientific">Paramecium octaurelia</name>
    <dbReference type="NCBI Taxonomy" id="43137"/>
    <lineage>
        <taxon>Eukaryota</taxon>
        <taxon>Sar</taxon>
        <taxon>Alveolata</taxon>
        <taxon>Ciliophora</taxon>
        <taxon>Intramacronucleata</taxon>
        <taxon>Oligohymenophorea</taxon>
        <taxon>Peniculida</taxon>
        <taxon>Parameciidae</taxon>
        <taxon>Paramecium</taxon>
    </lineage>
</organism>
<protein>
    <recommendedName>
        <fullName evidence="4">MORN repeat protein</fullName>
    </recommendedName>
</protein>